<evidence type="ECO:0000256" key="5">
    <source>
        <dbReference type="ARBA" id="ARBA00023002"/>
    </source>
</evidence>
<dbReference type="Gene3D" id="3.30.360.10">
    <property type="entry name" value="Dihydrodipicolinate Reductase, domain 2"/>
    <property type="match status" value="1"/>
</dbReference>
<dbReference type="OrthoDB" id="9802739at2"/>
<dbReference type="GO" id="GO:0050661">
    <property type="term" value="F:NADP binding"/>
    <property type="evidence" value="ECO:0007669"/>
    <property type="project" value="UniProtKB-UniRule"/>
</dbReference>
<evidence type="ECO:0000256" key="6">
    <source>
        <dbReference type="ARBA" id="ARBA00023277"/>
    </source>
</evidence>
<dbReference type="GO" id="GO:0004345">
    <property type="term" value="F:glucose-6-phosphate dehydrogenase activity"/>
    <property type="evidence" value="ECO:0007669"/>
    <property type="project" value="UniProtKB-UniRule"/>
</dbReference>
<dbReference type="PRINTS" id="PR00079">
    <property type="entry name" value="G6PDHDRGNASE"/>
</dbReference>
<organism evidence="10 11">
    <name type="scientific">Cupriavidus necator</name>
    <name type="common">Alcaligenes eutrophus</name>
    <name type="synonym">Ralstonia eutropha</name>
    <dbReference type="NCBI Taxonomy" id="106590"/>
    <lineage>
        <taxon>Bacteria</taxon>
        <taxon>Pseudomonadati</taxon>
        <taxon>Pseudomonadota</taxon>
        <taxon>Betaproteobacteria</taxon>
        <taxon>Burkholderiales</taxon>
        <taxon>Burkholderiaceae</taxon>
        <taxon>Cupriavidus</taxon>
    </lineage>
</organism>
<dbReference type="PROSITE" id="PS00069">
    <property type="entry name" value="G6P_DEHYDROGENASE"/>
    <property type="match status" value="1"/>
</dbReference>
<keyword evidence="4 7" id="KW-0521">NADP</keyword>
<comment type="caution">
    <text evidence="7">Lacks conserved residue(s) required for the propagation of feature annotation.</text>
</comment>
<feature type="binding site" evidence="7">
    <location>
        <position position="243"/>
    </location>
    <ligand>
        <name>substrate</name>
    </ligand>
</feature>
<evidence type="ECO:0000256" key="7">
    <source>
        <dbReference type="HAMAP-Rule" id="MF_00966"/>
    </source>
</evidence>
<dbReference type="EC" id="1.1.1.49" evidence="7"/>
<dbReference type="NCBIfam" id="TIGR00871">
    <property type="entry name" value="zwf"/>
    <property type="match status" value="1"/>
</dbReference>
<dbReference type="AlphaFoldDB" id="A0A1U9UZ70"/>
<feature type="binding site" evidence="7">
    <location>
        <begin position="24"/>
        <end position="31"/>
    </location>
    <ligand>
        <name>NADP(+)</name>
        <dbReference type="ChEBI" id="CHEBI:58349"/>
    </ligand>
</feature>
<keyword evidence="5 7" id="KW-0560">Oxidoreductase</keyword>
<dbReference type="PANTHER" id="PTHR23429">
    <property type="entry name" value="GLUCOSE-6-PHOSPHATE 1-DEHYDROGENASE G6PD"/>
    <property type="match status" value="1"/>
</dbReference>
<feature type="binding site" evidence="7">
    <location>
        <position position="224"/>
    </location>
    <ligand>
        <name>substrate</name>
    </ligand>
</feature>
<feature type="binding site" evidence="7">
    <location>
        <position position="156"/>
    </location>
    <ligand>
        <name>NADP(+)</name>
        <dbReference type="ChEBI" id="CHEBI:58349"/>
    </ligand>
</feature>
<evidence type="ECO:0000256" key="3">
    <source>
        <dbReference type="ARBA" id="ARBA00022526"/>
    </source>
</evidence>
<dbReference type="EMBL" id="CP017758">
    <property type="protein sequence ID" value="AQV97980.1"/>
    <property type="molecule type" value="Genomic_DNA"/>
</dbReference>
<dbReference type="RefSeq" id="WP_078200296.1">
    <property type="nucleotide sequence ID" value="NZ_CP017758.1"/>
</dbReference>
<evidence type="ECO:0000256" key="2">
    <source>
        <dbReference type="ARBA" id="ARBA00009975"/>
    </source>
</evidence>
<keyword evidence="6 7" id="KW-0119">Carbohydrate metabolism</keyword>
<dbReference type="PIRSF" id="PIRSF000110">
    <property type="entry name" value="G6PD"/>
    <property type="match status" value="1"/>
</dbReference>
<feature type="binding site" evidence="7">
    <location>
        <position position="186"/>
    </location>
    <ligand>
        <name>substrate</name>
    </ligand>
</feature>
<protein>
    <recommendedName>
        <fullName evidence="7">Glucose-6-phosphate 1-dehydrogenase</fullName>
        <shortName evidence="7">G6PD</shortName>
        <ecNumber evidence="7">1.1.1.49</ecNumber>
    </recommendedName>
</protein>
<feature type="domain" description="Glucose-6-phosphate dehydrogenase C-terminal" evidence="9">
    <location>
        <begin position="197"/>
        <end position="495"/>
    </location>
</feature>
<evidence type="ECO:0000256" key="4">
    <source>
        <dbReference type="ARBA" id="ARBA00022857"/>
    </source>
</evidence>
<feature type="binding site" evidence="7">
    <location>
        <position position="348"/>
    </location>
    <ligand>
        <name>substrate</name>
    </ligand>
</feature>
<comment type="function">
    <text evidence="7">Catalyzes the oxidation of glucose 6-phosphate to 6-phosphogluconolactone.</text>
</comment>
<dbReference type="Proteomes" id="UP000189627">
    <property type="component" value="Chromosome 2"/>
</dbReference>
<dbReference type="Pfam" id="PF00479">
    <property type="entry name" value="G6PD_N"/>
    <property type="match status" value="1"/>
</dbReference>
<comment type="similarity">
    <text evidence="2 7">Belongs to the glucose-6-phosphate dehydrogenase family.</text>
</comment>
<evidence type="ECO:0000256" key="1">
    <source>
        <dbReference type="ARBA" id="ARBA00004937"/>
    </source>
</evidence>
<feature type="binding site" evidence="7">
    <location>
        <position position="190"/>
    </location>
    <ligand>
        <name>substrate</name>
    </ligand>
</feature>
<dbReference type="InterPro" id="IPR019796">
    <property type="entry name" value="G6P_DH_AS"/>
</dbReference>
<dbReference type="GO" id="GO:0005829">
    <property type="term" value="C:cytosol"/>
    <property type="evidence" value="ECO:0007669"/>
    <property type="project" value="TreeGrafter"/>
</dbReference>
<evidence type="ECO:0000313" key="11">
    <source>
        <dbReference type="Proteomes" id="UP000189627"/>
    </source>
</evidence>
<dbReference type="KEGG" id="cuh:BJN34_29370"/>
<name>A0A1U9UZ70_CUPNE</name>
<dbReference type="GO" id="GO:0009051">
    <property type="term" value="P:pentose-phosphate shunt, oxidative branch"/>
    <property type="evidence" value="ECO:0007669"/>
    <property type="project" value="TreeGrafter"/>
</dbReference>
<proteinExistence type="inferred from homology"/>
<dbReference type="PANTHER" id="PTHR23429:SF0">
    <property type="entry name" value="GLUCOSE-6-PHOSPHATE 1-DEHYDROGENASE"/>
    <property type="match status" value="1"/>
</dbReference>
<dbReference type="SUPFAM" id="SSF51735">
    <property type="entry name" value="NAD(P)-binding Rossmann-fold domains"/>
    <property type="match status" value="1"/>
</dbReference>
<evidence type="ECO:0000313" key="10">
    <source>
        <dbReference type="EMBL" id="AQV97980.1"/>
    </source>
</evidence>
<dbReference type="SUPFAM" id="SSF55347">
    <property type="entry name" value="Glyceraldehyde-3-phosphate dehydrogenase-like, C-terminal domain"/>
    <property type="match status" value="1"/>
</dbReference>
<dbReference type="GO" id="GO:0006006">
    <property type="term" value="P:glucose metabolic process"/>
    <property type="evidence" value="ECO:0007669"/>
    <property type="project" value="UniProtKB-KW"/>
</dbReference>
<dbReference type="HAMAP" id="MF_00966">
    <property type="entry name" value="G6PD"/>
    <property type="match status" value="1"/>
</dbReference>
<dbReference type="InterPro" id="IPR022675">
    <property type="entry name" value="G6P_DH_C"/>
</dbReference>
<accession>A0A1U9UZ70</accession>
<comment type="pathway">
    <text evidence="1 7">Carbohydrate degradation; pentose phosphate pathway; D-ribulose 5-phosphate from D-glucose 6-phosphate (oxidative stage): step 1/3.</text>
</comment>
<keyword evidence="3 7" id="KW-0313">Glucose metabolism</keyword>
<dbReference type="InterPro" id="IPR001282">
    <property type="entry name" value="G6P_DH"/>
</dbReference>
<reference evidence="11" key="1">
    <citation type="submission" date="2017-02" db="EMBL/GenBank/DDBJ databases">
        <title>Complete genome sequence of Cupriavidus necator strain NH9, a 3-chlorobenzoate degrader.</title>
        <authorList>
            <person name="Moriuchi R."/>
            <person name="Dohra H."/>
            <person name="Ogawa N."/>
        </authorList>
    </citation>
    <scope>NUCLEOTIDE SEQUENCE [LARGE SCALE GENOMIC DNA]</scope>
    <source>
        <strain evidence="11">NH9</strain>
    </source>
</reference>
<dbReference type="UniPathway" id="UPA00115">
    <property type="reaction ID" value="UER00408"/>
</dbReference>
<dbReference type="InterPro" id="IPR022674">
    <property type="entry name" value="G6P_DH_NAD-bd"/>
</dbReference>
<dbReference type="InterPro" id="IPR036291">
    <property type="entry name" value="NAD(P)-bd_dom_sf"/>
</dbReference>
<dbReference type="Gene3D" id="3.40.50.720">
    <property type="entry name" value="NAD(P)-binding Rossmann-like Domain"/>
    <property type="match status" value="1"/>
</dbReference>
<evidence type="ECO:0000259" key="8">
    <source>
        <dbReference type="Pfam" id="PF00479"/>
    </source>
</evidence>
<feature type="domain" description="Glucose-6-phosphate dehydrogenase NAD-binding" evidence="8">
    <location>
        <begin position="21"/>
        <end position="195"/>
    </location>
</feature>
<comment type="catalytic activity">
    <reaction evidence="7">
        <text>D-glucose 6-phosphate + NADP(+) = 6-phospho-D-glucono-1,5-lactone + NADPH + H(+)</text>
        <dbReference type="Rhea" id="RHEA:15841"/>
        <dbReference type="ChEBI" id="CHEBI:15378"/>
        <dbReference type="ChEBI" id="CHEBI:57783"/>
        <dbReference type="ChEBI" id="CHEBI:57955"/>
        <dbReference type="ChEBI" id="CHEBI:58349"/>
        <dbReference type="ChEBI" id="CHEBI:61548"/>
        <dbReference type="EC" id="1.1.1.49"/>
    </reaction>
</comment>
<gene>
    <name evidence="7" type="primary">zwf</name>
    <name evidence="10" type="ORF">BJN34_29370</name>
</gene>
<feature type="binding site" evidence="7">
    <location>
        <position position="58"/>
    </location>
    <ligand>
        <name>NADP(+)</name>
        <dbReference type="ChEBI" id="CHEBI:58349"/>
    </ligand>
</feature>
<evidence type="ECO:0000259" key="9">
    <source>
        <dbReference type="Pfam" id="PF02781"/>
    </source>
</evidence>
<feature type="active site" description="Proton acceptor" evidence="7">
    <location>
        <position position="248"/>
    </location>
</feature>
<dbReference type="Pfam" id="PF02781">
    <property type="entry name" value="G6PD_C"/>
    <property type="match status" value="1"/>
</dbReference>
<sequence>MMASHPAGAPVPEPAPEFDFVLFGATGDLARRKLLPALFDAHAAGSLHPRGRILALGSQPLSHDAYLAMLNDEVLPALAGNAAAAAWQGFLDRIVYLQVDANADAGFDALAELVNARAAPVVVFYLATAPHLFVTICEQLARVGLTGQRSRIVLEKPLGHDLASSEAINAEVARHFAEDQIYRIDHYLGKESVQNLMAVRFGNVLFEPLWRREWVRQVQITIAEELGVERRGNFYDGIGALRDMVQNHLLQLLCMVAMEPPTSLSEDAIRDEKLKILKALRPIRPEDVAEKVVRGQYTRGAAGGDPVPGYASEPGIAPDSRTETFVAIRAEIANWRWAGVPFYLRTGKRMQSRVAEIVIHFHDVPYPLFPHPLGVMSGNRLVITLQPEESIRLYFLTKQPGDTQALIPASLDLQLTHAAPRVRRVGAYERLLLDVIRGRLGLFVRRDEQVQAWRWVAPILKTWENSPTPPKPYTAGSWGPAASSALLSRDGMAWHEEM</sequence>